<evidence type="ECO:0000256" key="2">
    <source>
        <dbReference type="SAM" id="Phobius"/>
    </source>
</evidence>
<feature type="compositionally biased region" description="Gly residues" evidence="1">
    <location>
        <begin position="402"/>
        <end position="412"/>
    </location>
</feature>
<feature type="region of interest" description="Disordered" evidence="1">
    <location>
        <begin position="452"/>
        <end position="532"/>
    </location>
</feature>
<dbReference type="RefSeq" id="WP_066130430.1">
    <property type="nucleotide sequence ID" value="NZ_FKIF01000007.1"/>
</dbReference>
<evidence type="ECO:0000313" key="5">
    <source>
        <dbReference type="EMBL" id="SAI71898.1"/>
    </source>
</evidence>
<feature type="compositionally biased region" description="Basic and acidic residues" evidence="1">
    <location>
        <begin position="328"/>
        <end position="342"/>
    </location>
</feature>
<feature type="compositionally biased region" description="Low complexity" evidence="1">
    <location>
        <begin position="378"/>
        <end position="401"/>
    </location>
</feature>
<evidence type="ECO:0000256" key="3">
    <source>
        <dbReference type="SAM" id="SignalP"/>
    </source>
</evidence>
<feature type="signal peptide" evidence="3">
    <location>
        <begin position="1"/>
        <end position="31"/>
    </location>
</feature>
<feature type="compositionally biased region" description="Low complexity" evidence="1">
    <location>
        <begin position="413"/>
        <end position="427"/>
    </location>
</feature>
<dbReference type="AlphaFoldDB" id="A0A157SN43"/>
<name>A0A157SN43_9BORD</name>
<feature type="domain" description="FimV N-terminal" evidence="4">
    <location>
        <begin position="39"/>
        <end position="139"/>
    </location>
</feature>
<feature type="compositionally biased region" description="Gly residues" evidence="1">
    <location>
        <begin position="308"/>
        <end position="318"/>
    </location>
</feature>
<feature type="region of interest" description="Disordered" evidence="1">
    <location>
        <begin position="323"/>
        <end position="342"/>
    </location>
</feature>
<dbReference type="InterPro" id="IPR020012">
    <property type="entry name" value="LysM_FimV"/>
</dbReference>
<evidence type="ECO:0000259" key="4">
    <source>
        <dbReference type="Pfam" id="PF25800"/>
    </source>
</evidence>
<dbReference type="NCBIfam" id="TIGR03505">
    <property type="entry name" value="FimV_core"/>
    <property type="match status" value="1"/>
</dbReference>
<dbReference type="EMBL" id="FKIF01000007">
    <property type="protein sequence ID" value="SAI71898.1"/>
    <property type="molecule type" value="Genomic_DNA"/>
</dbReference>
<feature type="compositionally biased region" description="Low complexity" evidence="1">
    <location>
        <begin position="623"/>
        <end position="633"/>
    </location>
</feature>
<feature type="chain" id="PRO_5007616449" evidence="3">
    <location>
        <begin position="32"/>
        <end position="695"/>
    </location>
</feature>
<feature type="transmembrane region" description="Helical" evidence="2">
    <location>
        <begin position="551"/>
        <end position="570"/>
    </location>
</feature>
<keyword evidence="6" id="KW-1185">Reference proteome</keyword>
<feature type="region of interest" description="Disordered" evidence="1">
    <location>
        <begin position="154"/>
        <end position="173"/>
    </location>
</feature>
<feature type="region of interest" description="Disordered" evidence="1">
    <location>
        <begin position="361"/>
        <end position="427"/>
    </location>
</feature>
<accession>A0A157SN43</accession>
<dbReference type="InterPro" id="IPR036779">
    <property type="entry name" value="LysM_dom_sf"/>
</dbReference>
<evidence type="ECO:0000256" key="1">
    <source>
        <dbReference type="SAM" id="MobiDB-lite"/>
    </source>
</evidence>
<reference evidence="5 6" key="1">
    <citation type="submission" date="2016-04" db="EMBL/GenBank/DDBJ databases">
        <authorList>
            <consortium name="Pathogen Informatics"/>
        </authorList>
    </citation>
    <scope>NUCLEOTIDE SEQUENCE [LARGE SCALE GENOMIC DNA]</scope>
    <source>
        <strain evidence="5 6">H050680373</strain>
    </source>
</reference>
<proteinExistence type="predicted"/>
<feature type="compositionally biased region" description="Low complexity" evidence="1">
    <location>
        <begin position="458"/>
        <end position="507"/>
    </location>
</feature>
<dbReference type="InterPro" id="IPR018392">
    <property type="entry name" value="LysM"/>
</dbReference>
<protein>
    <submittedName>
        <fullName evidence="5">Membrane protein</fullName>
    </submittedName>
</protein>
<dbReference type="Proteomes" id="UP000076848">
    <property type="component" value="Unassembled WGS sequence"/>
</dbReference>
<dbReference type="STRING" id="288768.SAMEA3906486_03821"/>
<dbReference type="OrthoDB" id="5298707at2"/>
<keyword evidence="2" id="KW-1133">Transmembrane helix</keyword>
<keyword evidence="2" id="KW-0812">Transmembrane</keyword>
<feature type="compositionally biased region" description="Low complexity" evidence="1">
    <location>
        <begin position="155"/>
        <end position="171"/>
    </location>
</feature>
<feature type="compositionally biased region" description="Polar residues" evidence="1">
    <location>
        <begin position="653"/>
        <end position="665"/>
    </location>
</feature>
<dbReference type="InterPro" id="IPR057840">
    <property type="entry name" value="FimV_N"/>
</dbReference>
<organism evidence="5 6">
    <name type="scientific">Bordetella ansorpii</name>
    <dbReference type="NCBI Taxonomy" id="288768"/>
    <lineage>
        <taxon>Bacteria</taxon>
        <taxon>Pseudomonadati</taxon>
        <taxon>Pseudomonadota</taxon>
        <taxon>Betaproteobacteria</taxon>
        <taxon>Burkholderiales</taxon>
        <taxon>Alcaligenaceae</taxon>
        <taxon>Bordetella</taxon>
    </lineage>
</organism>
<keyword evidence="2" id="KW-0472">Membrane</keyword>
<feature type="compositionally biased region" description="Low complexity" evidence="1">
    <location>
        <begin position="514"/>
        <end position="525"/>
    </location>
</feature>
<dbReference type="Gene3D" id="3.10.350.10">
    <property type="entry name" value="LysM domain"/>
    <property type="match status" value="1"/>
</dbReference>
<dbReference type="CDD" id="cd00118">
    <property type="entry name" value="LysM"/>
    <property type="match status" value="1"/>
</dbReference>
<feature type="region of interest" description="Disordered" evidence="1">
    <location>
        <begin position="606"/>
        <end position="695"/>
    </location>
</feature>
<gene>
    <name evidence="5" type="ORF">SAMEA3906486_03821</name>
</gene>
<feature type="region of interest" description="Disordered" evidence="1">
    <location>
        <begin position="269"/>
        <end position="318"/>
    </location>
</feature>
<evidence type="ECO:0000313" key="6">
    <source>
        <dbReference type="Proteomes" id="UP000076848"/>
    </source>
</evidence>
<dbReference type="Pfam" id="PF25800">
    <property type="entry name" value="FimV_N"/>
    <property type="match status" value="1"/>
</dbReference>
<feature type="compositionally biased region" description="Low complexity" evidence="1">
    <location>
        <begin position="666"/>
        <end position="679"/>
    </location>
</feature>
<sequence length="695" mass="67307">MTSHPRSLHHVPRNKVLGLALALAIGTSAWADAQAARAGHARVASLPGEPMRIEIPLLDLTADEAASLQVQLADAASWQRAGLQPPVPLADTRVNLEGSGAARRVVSITATQPITTQTVDMLLDLRSSAGQRQMQVTLMVPARDAEAGLRRATVPAPGAAPQPASAGAQAARRVDDVTVRPGQTLSGIAVRHAVADASIYQMLVALWQANPQAFIQNNMNLVRAGETLAIPDAATVRAVDPAEARRIFVEQAAAYDRYRARLGAAAGGRAAVPRADGSSGQVESASSGAAAAQPPAQDRLRLSNGTAGAAGGSVAGAGGAAEAAGDARASDQRAMDEARQRVDALQSNVDALNRVAAGQGASDAATGASGTQGGAAGQGNAARPAASGATAADAGSGAAAGSTGGASGGSAGVEGNASGSGASGANGPAAVGAGAAGAGVAGVGAAGAGSAGVGSAGSGAASGASAAVPGNGTAGGSSVAPGGAPSGQSGQSDQSGQSGQSGTPALAGAGGAAAGTPSATVGAAGNAPSTQQGTAVAPAKVGMPSWLVDNLLAVITAVLAVLIFIVAWMLRRAGARRNEDVEAVDYSDPPPFDSRAFSRKLDAIDLDLNHPPTDEAKPVQRDASPAVTPAVGPAAPPAPSSAPSPFATPLNPSPSVETPPAQGSGSTPPAQASGTAPSQSPAPSPFAPPSYNNRT</sequence>
<keyword evidence="3" id="KW-0732">Signal</keyword>
<feature type="compositionally biased region" description="Low complexity" evidence="1">
    <location>
        <begin position="269"/>
        <end position="297"/>
    </location>
</feature>